<dbReference type="Proteomes" id="UP001610335">
    <property type="component" value="Unassembled WGS sequence"/>
</dbReference>
<comment type="caution">
    <text evidence="2">The sequence shown here is derived from an EMBL/GenBank/DDBJ whole genome shotgun (WGS) entry which is preliminary data.</text>
</comment>
<keyword evidence="1" id="KW-0732">Signal</keyword>
<dbReference type="PANTHER" id="PTHR35394">
    <property type="entry name" value="DUF3176 DOMAIN-CONTAINING PROTEIN"/>
    <property type="match status" value="1"/>
</dbReference>
<proteinExistence type="predicted"/>
<evidence type="ECO:0000256" key="1">
    <source>
        <dbReference type="SAM" id="SignalP"/>
    </source>
</evidence>
<evidence type="ECO:0000313" key="2">
    <source>
        <dbReference type="EMBL" id="KAL2825042.1"/>
    </source>
</evidence>
<reference evidence="2 3" key="1">
    <citation type="submission" date="2024-07" db="EMBL/GenBank/DDBJ databases">
        <title>Section-level genome sequencing and comparative genomics of Aspergillus sections Usti and Cavernicolus.</title>
        <authorList>
            <consortium name="Lawrence Berkeley National Laboratory"/>
            <person name="Nybo J.L."/>
            <person name="Vesth T.C."/>
            <person name="Theobald S."/>
            <person name="Frisvad J.C."/>
            <person name="Larsen T.O."/>
            <person name="Kjaerboelling I."/>
            <person name="Rothschild-Mancinelli K."/>
            <person name="Lyhne E.K."/>
            <person name="Kogle M.E."/>
            <person name="Barry K."/>
            <person name="Clum A."/>
            <person name="Na H."/>
            <person name="Ledsgaard L."/>
            <person name="Lin J."/>
            <person name="Lipzen A."/>
            <person name="Kuo A."/>
            <person name="Riley R."/>
            <person name="Mondo S."/>
            <person name="LaButti K."/>
            <person name="Haridas S."/>
            <person name="Pangalinan J."/>
            <person name="Salamov A.A."/>
            <person name="Simmons B.A."/>
            <person name="Magnuson J.K."/>
            <person name="Chen J."/>
            <person name="Drula E."/>
            <person name="Henrissat B."/>
            <person name="Wiebenga A."/>
            <person name="Lubbers R.J."/>
            <person name="Gomes A.C."/>
            <person name="Makela M.R."/>
            <person name="Stajich J."/>
            <person name="Grigoriev I.V."/>
            <person name="Mortensen U.H."/>
            <person name="De vries R.P."/>
            <person name="Baker S.E."/>
            <person name="Andersen M.R."/>
        </authorList>
    </citation>
    <scope>NUCLEOTIDE SEQUENCE [LARGE SCALE GENOMIC DNA]</scope>
    <source>
        <strain evidence="2 3">CBS 600.67</strain>
    </source>
</reference>
<gene>
    <name evidence="2" type="ORF">BDW59DRAFT_161991</name>
</gene>
<protein>
    <submittedName>
        <fullName evidence="2">Uncharacterized protein</fullName>
    </submittedName>
</protein>
<keyword evidence="3" id="KW-1185">Reference proteome</keyword>
<accession>A0ABR4IDR0</accession>
<name>A0ABR4IDR0_9EURO</name>
<feature type="signal peptide" evidence="1">
    <location>
        <begin position="1"/>
        <end position="16"/>
    </location>
</feature>
<feature type="chain" id="PRO_5046774412" evidence="1">
    <location>
        <begin position="17"/>
        <end position="224"/>
    </location>
</feature>
<dbReference type="EMBL" id="JBFXLS010000039">
    <property type="protein sequence ID" value="KAL2825042.1"/>
    <property type="molecule type" value="Genomic_DNA"/>
</dbReference>
<dbReference type="PANTHER" id="PTHR35394:SF5">
    <property type="entry name" value="DUF3176 DOMAIN-CONTAINING PROTEIN"/>
    <property type="match status" value="1"/>
</dbReference>
<sequence>MCDYALLESLFCACLAWCFFLSVKVSELDYGDNSDLGDGDMCWKSGGARVFANTTAAVKAETTITTTSSTDGAEETATEHTICPFRGTAPATLPHGLTSTEFHDFDATDNRTRLLQMTRSTSDILPRIQSLGFTQVMTNIAASPTESGLDFSSHTVLGTVSVPQVYVHVTWAFIALPITRRILGVVFLVATVFISRRHELRLWKTSIPAWMRNCWVMKMMRMGI</sequence>
<evidence type="ECO:0000313" key="3">
    <source>
        <dbReference type="Proteomes" id="UP001610335"/>
    </source>
</evidence>
<organism evidence="2 3">
    <name type="scientific">Aspergillus cavernicola</name>
    <dbReference type="NCBI Taxonomy" id="176166"/>
    <lineage>
        <taxon>Eukaryota</taxon>
        <taxon>Fungi</taxon>
        <taxon>Dikarya</taxon>
        <taxon>Ascomycota</taxon>
        <taxon>Pezizomycotina</taxon>
        <taxon>Eurotiomycetes</taxon>
        <taxon>Eurotiomycetidae</taxon>
        <taxon>Eurotiales</taxon>
        <taxon>Aspergillaceae</taxon>
        <taxon>Aspergillus</taxon>
        <taxon>Aspergillus subgen. Nidulantes</taxon>
    </lineage>
</organism>